<keyword evidence="14" id="KW-1185">Reference proteome</keyword>
<feature type="region of interest" description="Disordered" evidence="10">
    <location>
        <begin position="138"/>
        <end position="212"/>
    </location>
</feature>
<protein>
    <submittedName>
        <fullName evidence="13">Energy transducer TonB</fullName>
    </submittedName>
</protein>
<evidence type="ECO:0000256" key="10">
    <source>
        <dbReference type="SAM" id="MobiDB-lite"/>
    </source>
</evidence>
<keyword evidence="5" id="KW-0997">Cell inner membrane</keyword>
<gene>
    <name evidence="13" type="ORF">HT585_12085</name>
</gene>
<evidence type="ECO:0000256" key="8">
    <source>
        <dbReference type="ARBA" id="ARBA00022989"/>
    </source>
</evidence>
<keyword evidence="8" id="KW-1133">Transmembrane helix</keyword>
<feature type="signal peptide" evidence="11">
    <location>
        <begin position="1"/>
        <end position="19"/>
    </location>
</feature>
<feature type="domain" description="TonB C-terminal" evidence="12">
    <location>
        <begin position="213"/>
        <end position="304"/>
    </location>
</feature>
<evidence type="ECO:0000256" key="2">
    <source>
        <dbReference type="ARBA" id="ARBA00006555"/>
    </source>
</evidence>
<dbReference type="InterPro" id="IPR037682">
    <property type="entry name" value="TonB_C"/>
</dbReference>
<dbReference type="RefSeq" id="WP_176353109.1">
    <property type="nucleotide sequence ID" value="NZ_JABWDU010000002.1"/>
</dbReference>
<dbReference type="GO" id="GO:0015031">
    <property type="term" value="P:protein transport"/>
    <property type="evidence" value="ECO:0007669"/>
    <property type="project" value="UniProtKB-KW"/>
</dbReference>
<evidence type="ECO:0000313" key="14">
    <source>
        <dbReference type="Proteomes" id="UP000520198"/>
    </source>
</evidence>
<keyword evidence="9" id="KW-0472">Membrane</keyword>
<dbReference type="Pfam" id="PF03544">
    <property type="entry name" value="TonB_C"/>
    <property type="match status" value="1"/>
</dbReference>
<dbReference type="GO" id="GO:0031992">
    <property type="term" value="F:energy transducer activity"/>
    <property type="evidence" value="ECO:0007669"/>
    <property type="project" value="TreeGrafter"/>
</dbReference>
<keyword evidence="7" id="KW-0653">Protein transport</keyword>
<evidence type="ECO:0000256" key="6">
    <source>
        <dbReference type="ARBA" id="ARBA00022692"/>
    </source>
</evidence>
<keyword evidence="4" id="KW-1003">Cell membrane</keyword>
<dbReference type="InterPro" id="IPR006260">
    <property type="entry name" value="TonB/TolA_C"/>
</dbReference>
<evidence type="ECO:0000256" key="4">
    <source>
        <dbReference type="ARBA" id="ARBA00022475"/>
    </source>
</evidence>
<evidence type="ECO:0000256" key="3">
    <source>
        <dbReference type="ARBA" id="ARBA00022448"/>
    </source>
</evidence>
<reference evidence="13 14" key="1">
    <citation type="submission" date="2020-06" db="EMBL/GenBank/DDBJ databases">
        <authorList>
            <person name="Grouzdev D.S."/>
        </authorList>
    </citation>
    <scope>NUCLEOTIDE SEQUENCE [LARGE SCALE GENOMIC DNA]</scope>
    <source>
        <strain evidence="13 14">HO-A22</strain>
    </source>
</reference>
<evidence type="ECO:0000256" key="9">
    <source>
        <dbReference type="ARBA" id="ARBA00023136"/>
    </source>
</evidence>
<feature type="chain" id="PRO_5031383275" evidence="11">
    <location>
        <begin position="20"/>
        <end position="304"/>
    </location>
</feature>
<evidence type="ECO:0000256" key="7">
    <source>
        <dbReference type="ARBA" id="ARBA00022927"/>
    </source>
</evidence>
<comment type="similarity">
    <text evidence="2">Belongs to the TonB family.</text>
</comment>
<dbReference type="PROSITE" id="PS52015">
    <property type="entry name" value="TONB_CTD"/>
    <property type="match status" value="1"/>
</dbReference>
<keyword evidence="6" id="KW-0812">Transmembrane</keyword>
<comment type="caution">
    <text evidence="13">The sequence shown here is derived from an EMBL/GenBank/DDBJ whole genome shotgun (WGS) entry which is preliminary data.</text>
</comment>
<dbReference type="InterPro" id="IPR051045">
    <property type="entry name" value="TonB-dependent_transducer"/>
</dbReference>
<dbReference type="AlphaFoldDB" id="A0A7Y6UMV4"/>
<dbReference type="EMBL" id="JABWDU010000002">
    <property type="protein sequence ID" value="NVD39600.1"/>
    <property type="molecule type" value="Genomic_DNA"/>
</dbReference>
<evidence type="ECO:0000313" key="13">
    <source>
        <dbReference type="EMBL" id="NVD39600.1"/>
    </source>
</evidence>
<name>A0A7Y6UMV4_9HYPH</name>
<dbReference type="PANTHER" id="PTHR33446">
    <property type="entry name" value="PROTEIN TONB-RELATED"/>
    <property type="match status" value="1"/>
</dbReference>
<feature type="compositionally biased region" description="Basic residues" evidence="10">
    <location>
        <begin position="160"/>
        <end position="169"/>
    </location>
</feature>
<dbReference type="GO" id="GO:0098797">
    <property type="term" value="C:plasma membrane protein complex"/>
    <property type="evidence" value="ECO:0007669"/>
    <property type="project" value="TreeGrafter"/>
</dbReference>
<keyword evidence="11" id="KW-0732">Signal</keyword>
<organism evidence="13 14">
    <name type="scientific">Ensifer oleiphilus</name>
    <dbReference type="NCBI Taxonomy" id="2742698"/>
    <lineage>
        <taxon>Bacteria</taxon>
        <taxon>Pseudomonadati</taxon>
        <taxon>Pseudomonadota</taxon>
        <taxon>Alphaproteobacteria</taxon>
        <taxon>Hyphomicrobiales</taxon>
        <taxon>Rhizobiaceae</taxon>
        <taxon>Sinorhizobium/Ensifer group</taxon>
        <taxon>Ensifer</taxon>
    </lineage>
</organism>
<sequence>MKHTIKWIGAIAFSLVAHASGAMYLASSAPEQPLDLIAGGAEFEVAILGDAFEETLQSGDPAEVVEPTEDVPDEVKPEEITPVEDVTSTTPEITAEQPHDLIATEADVILPAEQVPTLQVAEAVVTASVAPVETIVPEEKPEIQEPKKEKVEKPEPKKEPVKKKKVTRKKTGDKGEQAQSQVKGKLDGDVNGNSAAATGKNRSSAVGNADMSNYNGKVRAKINRRYKLPSEARRQGLSGTTTVSFTVLADGGVSRVSIAGSSGSPVLDTAALEAVRRAAPFPAIPEGAGKNAIPFTLPIQASVR</sequence>
<evidence type="ECO:0000256" key="1">
    <source>
        <dbReference type="ARBA" id="ARBA00004383"/>
    </source>
</evidence>
<evidence type="ECO:0000259" key="12">
    <source>
        <dbReference type="PROSITE" id="PS52015"/>
    </source>
</evidence>
<keyword evidence="3" id="KW-0813">Transport</keyword>
<feature type="compositionally biased region" description="Basic and acidic residues" evidence="10">
    <location>
        <begin position="138"/>
        <end position="159"/>
    </location>
</feature>
<dbReference type="Gene3D" id="3.30.1150.10">
    <property type="match status" value="1"/>
</dbReference>
<evidence type="ECO:0000256" key="5">
    <source>
        <dbReference type="ARBA" id="ARBA00022519"/>
    </source>
</evidence>
<accession>A0A7Y6UMV4</accession>
<dbReference type="GO" id="GO:0055085">
    <property type="term" value="P:transmembrane transport"/>
    <property type="evidence" value="ECO:0007669"/>
    <property type="project" value="InterPro"/>
</dbReference>
<dbReference type="NCBIfam" id="TIGR01352">
    <property type="entry name" value="tonB_Cterm"/>
    <property type="match status" value="1"/>
</dbReference>
<comment type="subcellular location">
    <subcellularLocation>
        <location evidence="1">Cell inner membrane</location>
        <topology evidence="1">Single-pass membrane protein</topology>
        <orientation evidence="1">Periplasmic side</orientation>
    </subcellularLocation>
</comment>
<evidence type="ECO:0000256" key="11">
    <source>
        <dbReference type="SAM" id="SignalP"/>
    </source>
</evidence>
<dbReference type="SUPFAM" id="SSF74653">
    <property type="entry name" value="TolA/TonB C-terminal domain"/>
    <property type="match status" value="1"/>
</dbReference>
<proteinExistence type="inferred from homology"/>
<dbReference type="Proteomes" id="UP000520198">
    <property type="component" value="Unassembled WGS sequence"/>
</dbReference>
<feature type="compositionally biased region" description="Polar residues" evidence="10">
    <location>
        <begin position="191"/>
        <end position="212"/>
    </location>
</feature>
<dbReference type="PANTHER" id="PTHR33446:SF2">
    <property type="entry name" value="PROTEIN TONB"/>
    <property type="match status" value="1"/>
</dbReference>